<dbReference type="EMBL" id="JAWXYG010000011">
    <property type="protein sequence ID" value="KAK4259607.1"/>
    <property type="molecule type" value="Genomic_DNA"/>
</dbReference>
<dbReference type="InterPro" id="IPR042197">
    <property type="entry name" value="Apaf_helical"/>
</dbReference>
<dbReference type="AlphaFoldDB" id="A0AAE1IZ67"/>
<evidence type="ECO:0000256" key="1">
    <source>
        <dbReference type="ARBA" id="ARBA00011982"/>
    </source>
</evidence>
<dbReference type="Gene3D" id="1.10.8.430">
    <property type="entry name" value="Helical domain of apoptotic protease-activating factors"/>
    <property type="match status" value="1"/>
</dbReference>
<evidence type="ECO:0000256" key="2">
    <source>
        <dbReference type="ARBA" id="ARBA00022614"/>
    </source>
</evidence>
<dbReference type="GO" id="GO:0006952">
    <property type="term" value="P:defense response"/>
    <property type="evidence" value="ECO:0007669"/>
    <property type="project" value="InterPro"/>
</dbReference>
<dbReference type="Proteomes" id="UP001293593">
    <property type="component" value="Unassembled WGS sequence"/>
</dbReference>
<comment type="catalytic activity">
    <reaction evidence="7">
        <text>NAD(+) + H2O = ADP-D-ribose + nicotinamide + H(+)</text>
        <dbReference type="Rhea" id="RHEA:16301"/>
        <dbReference type="ChEBI" id="CHEBI:15377"/>
        <dbReference type="ChEBI" id="CHEBI:15378"/>
        <dbReference type="ChEBI" id="CHEBI:17154"/>
        <dbReference type="ChEBI" id="CHEBI:57540"/>
        <dbReference type="ChEBI" id="CHEBI:57967"/>
        <dbReference type="EC" id="3.2.2.6"/>
    </reaction>
    <physiologicalReaction direction="left-to-right" evidence="7">
        <dbReference type="Rhea" id="RHEA:16302"/>
    </physiologicalReaction>
</comment>
<dbReference type="Gene3D" id="3.80.10.10">
    <property type="entry name" value="Ribonuclease Inhibitor"/>
    <property type="match status" value="2"/>
</dbReference>
<dbReference type="SUPFAM" id="SSF52058">
    <property type="entry name" value="L domain-like"/>
    <property type="match status" value="1"/>
</dbReference>
<keyword evidence="3" id="KW-0677">Repeat</keyword>
<dbReference type="EC" id="3.2.2.6" evidence="1"/>
<accession>A0AAE1IZ67</accession>
<keyword evidence="5" id="KW-0611">Plant defense</keyword>
<dbReference type="Gene3D" id="3.40.50.300">
    <property type="entry name" value="P-loop containing nucleotide triphosphate hydrolases"/>
    <property type="match status" value="1"/>
</dbReference>
<dbReference type="InterPro" id="IPR001611">
    <property type="entry name" value="Leu-rich_rpt"/>
</dbReference>
<dbReference type="Gene3D" id="3.40.50.10140">
    <property type="entry name" value="Toll/interleukin-1 receptor homology (TIR) domain"/>
    <property type="match status" value="1"/>
</dbReference>
<dbReference type="SUPFAM" id="SSF52200">
    <property type="entry name" value="Toll/Interleukin receptor TIR domain"/>
    <property type="match status" value="1"/>
</dbReference>
<evidence type="ECO:0000256" key="5">
    <source>
        <dbReference type="ARBA" id="ARBA00022821"/>
    </source>
</evidence>
<name>A0AAE1IZ67_9FABA</name>
<dbReference type="PRINTS" id="PR00364">
    <property type="entry name" value="DISEASERSIST"/>
</dbReference>
<dbReference type="PANTHER" id="PTHR11017">
    <property type="entry name" value="LEUCINE-RICH REPEAT-CONTAINING PROTEIN"/>
    <property type="match status" value="1"/>
</dbReference>
<dbReference type="SMART" id="SM00255">
    <property type="entry name" value="TIR"/>
    <property type="match status" value="1"/>
</dbReference>
<dbReference type="InterPro" id="IPR027417">
    <property type="entry name" value="P-loop_NTPase"/>
</dbReference>
<keyword evidence="2" id="KW-0433">Leucine-rich repeat</keyword>
<dbReference type="SUPFAM" id="SSF52540">
    <property type="entry name" value="P-loop containing nucleoside triphosphate hydrolases"/>
    <property type="match status" value="1"/>
</dbReference>
<evidence type="ECO:0000259" key="8">
    <source>
        <dbReference type="PROSITE" id="PS50104"/>
    </source>
</evidence>
<dbReference type="Pfam" id="PF01582">
    <property type="entry name" value="TIR"/>
    <property type="match status" value="1"/>
</dbReference>
<evidence type="ECO:0000256" key="6">
    <source>
        <dbReference type="ARBA" id="ARBA00023027"/>
    </source>
</evidence>
<organism evidence="9 10">
    <name type="scientific">Acacia crassicarpa</name>
    <name type="common">northern wattle</name>
    <dbReference type="NCBI Taxonomy" id="499986"/>
    <lineage>
        <taxon>Eukaryota</taxon>
        <taxon>Viridiplantae</taxon>
        <taxon>Streptophyta</taxon>
        <taxon>Embryophyta</taxon>
        <taxon>Tracheophyta</taxon>
        <taxon>Spermatophyta</taxon>
        <taxon>Magnoliopsida</taxon>
        <taxon>eudicotyledons</taxon>
        <taxon>Gunneridae</taxon>
        <taxon>Pentapetalae</taxon>
        <taxon>rosids</taxon>
        <taxon>fabids</taxon>
        <taxon>Fabales</taxon>
        <taxon>Fabaceae</taxon>
        <taxon>Caesalpinioideae</taxon>
        <taxon>mimosoid clade</taxon>
        <taxon>Acacieae</taxon>
        <taxon>Acacia</taxon>
    </lineage>
</organism>
<protein>
    <recommendedName>
        <fullName evidence="1">ADP-ribosyl cyclase/cyclic ADP-ribose hydrolase</fullName>
        <ecNumber evidence="1">3.2.2.6</ecNumber>
    </recommendedName>
</protein>
<dbReference type="Pfam" id="PF23286">
    <property type="entry name" value="LRR_13"/>
    <property type="match status" value="1"/>
</dbReference>
<dbReference type="InterPro" id="IPR058546">
    <property type="entry name" value="RPS4B/Roq1-like_LRR"/>
</dbReference>
<dbReference type="PANTHER" id="PTHR11017:SF587">
    <property type="entry name" value="NB-ARC DOMAIN PROTEIN"/>
    <property type="match status" value="1"/>
</dbReference>
<evidence type="ECO:0000313" key="9">
    <source>
        <dbReference type="EMBL" id="KAK4259607.1"/>
    </source>
</evidence>
<dbReference type="FunFam" id="3.40.50.10140:FF:000007">
    <property type="entry name" value="Disease resistance protein (TIR-NBS-LRR class)"/>
    <property type="match status" value="1"/>
</dbReference>
<feature type="domain" description="TIR" evidence="8">
    <location>
        <begin position="19"/>
        <end position="182"/>
    </location>
</feature>
<dbReference type="Pfam" id="PF23282">
    <property type="entry name" value="WHD_ROQ1"/>
    <property type="match status" value="1"/>
</dbReference>
<keyword evidence="10" id="KW-1185">Reference proteome</keyword>
<dbReference type="FunFam" id="1.10.8.430:FF:000002">
    <property type="entry name" value="Disease resistance protein (TIR-NBS-LRR class)"/>
    <property type="match status" value="1"/>
</dbReference>
<dbReference type="InterPro" id="IPR032675">
    <property type="entry name" value="LRR_dom_sf"/>
</dbReference>
<dbReference type="InterPro" id="IPR000157">
    <property type="entry name" value="TIR_dom"/>
</dbReference>
<dbReference type="PROSITE" id="PS51450">
    <property type="entry name" value="LRR"/>
    <property type="match status" value="1"/>
</dbReference>
<dbReference type="InterPro" id="IPR044974">
    <property type="entry name" value="Disease_R_plants"/>
</dbReference>
<sequence length="1088" mass="124928">MPIRVEASPSFRCPTKTKYRFDVFLSFRGVDTRHTFTDPLYDALRRKGINAFIDDKKLGKGEEISPTLLKAIERSRISIIVFSKNYATSTWCLEELAHIIWCKKLKNQLVMPIFYKVDPSDVQYQRNSFQEAMAALEDRFRNDLDKVCKWRSALFEAASLSSAWLFDDGCKFGFIKRIVEDAYAMLPPKPLHSIDHTVGLDSRIEEVKSLLGQSHNGVCMLGIHGTGGIGKTTLAKALYNSMFYQFEGSCFLFGVREASKEYRGIVRLQQLLLSEILEEKSKKFGSVGEAICKIKHRLSHKRVLLVLDDVDEVEQLEQLAGRCNWFGSGSKIIITTRNKQLLFAHGVQETYEMKELNEHESLELFCWHAFRMRQPPKAYEDMSIHVINYAQGLPLALRVIGSNLTHKSLEEWRSMLERYERIPDKNIHEVLKISYDYLQDNAKSIFLDVACFFKKWRLVCANEILHACHGGAMFYIEVLIEKSLVSIDKHDCLWMHDLIQEMGREIVRQEAPTNPCERSRLWDHEDVLRVLRENSGSSKIEGIMLKSPQQEVAWSGFAFEKMSNLRILIIRNALFSTGPRHFPNNLRLLDWEGYPSVTLPEDFYPENIVVLRLRRSYIRLVEPIKRLEYLTNMLFSECEFITEVPDMSQAPNLKELIVVDCCNLIKVHDSVGSLPKLEVLKVNGCRKLKSFPHEIKLVSLEHLDLTFCESLVYFPNIVGKMDALITIFADNTAIEELPHSIGNLSGLQVLSLNSCRSLGEVPDKIFMLENLVWLFLGESKPHSRKSLKRSMQDSHPIIRSTNLKIVNLENCGILDEDLHLTMNCFRNLQELNLAGNDIVSLPEYIKECAYLEKLELSDCKRLRDIPELPSTLEEIVADNCISLTRKSLRHLWFQARKEMCHLLISMPASTFPDWLNFCWKGGTLSFHVRGKFPVFALAFEFDKAGASVGSRPGRELEIPVSNQRVRCRMSINGQEVSKLGHNIVLPLIEGHVCVTDIRRAFLDKEYCKGLDRFLELDWNHVEIEAKCNTPDLCIAKCGVYVYQWQTNMENVQFKSSLLSTHDPTKTLKRRAIASLSNGKTKSFKALDN</sequence>
<dbReference type="Pfam" id="PF00931">
    <property type="entry name" value="NB-ARC"/>
    <property type="match status" value="1"/>
</dbReference>
<gene>
    <name evidence="9" type="ORF">QN277_005921</name>
</gene>
<dbReference type="GO" id="GO:0007165">
    <property type="term" value="P:signal transduction"/>
    <property type="evidence" value="ECO:0007669"/>
    <property type="project" value="InterPro"/>
</dbReference>
<dbReference type="GO" id="GO:0043531">
    <property type="term" value="F:ADP binding"/>
    <property type="evidence" value="ECO:0007669"/>
    <property type="project" value="InterPro"/>
</dbReference>
<dbReference type="GO" id="GO:0061809">
    <property type="term" value="F:NAD+ nucleosidase activity, cyclic ADP-ribose generating"/>
    <property type="evidence" value="ECO:0007669"/>
    <property type="project" value="UniProtKB-EC"/>
</dbReference>
<dbReference type="InterPro" id="IPR058192">
    <property type="entry name" value="WHD_ROQ1-like"/>
</dbReference>
<dbReference type="PROSITE" id="PS50104">
    <property type="entry name" value="TIR"/>
    <property type="match status" value="1"/>
</dbReference>
<reference evidence="9" key="1">
    <citation type="submission" date="2023-10" db="EMBL/GenBank/DDBJ databases">
        <title>Chromosome-level genome of the transformable northern wattle, Acacia crassicarpa.</title>
        <authorList>
            <person name="Massaro I."/>
            <person name="Sinha N.R."/>
            <person name="Poethig S."/>
            <person name="Leichty A.R."/>
        </authorList>
    </citation>
    <scope>NUCLEOTIDE SEQUENCE</scope>
    <source>
        <strain evidence="9">Acra3RX</strain>
        <tissue evidence="9">Leaf</tissue>
    </source>
</reference>
<keyword evidence="6" id="KW-0520">NAD</keyword>
<dbReference type="InterPro" id="IPR035897">
    <property type="entry name" value="Toll_tir_struct_dom_sf"/>
</dbReference>
<evidence type="ECO:0000256" key="7">
    <source>
        <dbReference type="ARBA" id="ARBA00047304"/>
    </source>
</evidence>
<evidence type="ECO:0000313" key="10">
    <source>
        <dbReference type="Proteomes" id="UP001293593"/>
    </source>
</evidence>
<evidence type="ECO:0000256" key="3">
    <source>
        <dbReference type="ARBA" id="ARBA00022737"/>
    </source>
</evidence>
<keyword evidence="4" id="KW-0378">Hydrolase</keyword>
<proteinExistence type="predicted"/>
<comment type="caution">
    <text evidence="9">The sequence shown here is derived from an EMBL/GenBank/DDBJ whole genome shotgun (WGS) entry which is preliminary data.</text>
</comment>
<dbReference type="InterPro" id="IPR002182">
    <property type="entry name" value="NB-ARC"/>
</dbReference>
<evidence type="ECO:0000256" key="4">
    <source>
        <dbReference type="ARBA" id="ARBA00022801"/>
    </source>
</evidence>